<dbReference type="CDD" id="cd12809">
    <property type="entry name" value="Esterase_713_like-2"/>
    <property type="match status" value="1"/>
</dbReference>
<gene>
    <name evidence="3" type="ORF">V5O48_001082</name>
</gene>
<evidence type="ECO:0000259" key="2">
    <source>
        <dbReference type="Pfam" id="PF12697"/>
    </source>
</evidence>
<dbReference type="PANTHER" id="PTHR43194">
    <property type="entry name" value="HYDROLASE ALPHA/BETA FOLD FAMILY"/>
    <property type="match status" value="1"/>
</dbReference>
<protein>
    <recommendedName>
        <fullName evidence="2">AB hydrolase-1 domain-containing protein</fullName>
    </recommendedName>
</protein>
<comment type="caution">
    <text evidence="3">The sequence shown here is derived from an EMBL/GenBank/DDBJ whole genome shotgun (WGS) entry which is preliminary data.</text>
</comment>
<reference evidence="3 4" key="1">
    <citation type="submission" date="2024-02" db="EMBL/GenBank/DDBJ databases">
        <title>A draft genome for the cacao thread blight pathogen Marasmius crinis-equi.</title>
        <authorList>
            <person name="Cohen S.P."/>
            <person name="Baruah I.K."/>
            <person name="Amoako-Attah I."/>
            <person name="Bukari Y."/>
            <person name="Meinhardt L.W."/>
            <person name="Bailey B.A."/>
        </authorList>
    </citation>
    <scope>NUCLEOTIDE SEQUENCE [LARGE SCALE GENOMIC DNA]</scope>
    <source>
        <strain evidence="3 4">GH-76</strain>
    </source>
</reference>
<dbReference type="PANTHER" id="PTHR43194:SF4">
    <property type="entry name" value="AB HYDROLASE-1 DOMAIN-CONTAINING PROTEIN"/>
    <property type="match status" value="1"/>
</dbReference>
<evidence type="ECO:0000256" key="1">
    <source>
        <dbReference type="SAM" id="SignalP"/>
    </source>
</evidence>
<feature type="signal peptide" evidence="1">
    <location>
        <begin position="1"/>
        <end position="21"/>
    </location>
</feature>
<feature type="domain" description="AB hydrolase-1" evidence="2">
    <location>
        <begin position="67"/>
        <end position="354"/>
    </location>
</feature>
<accession>A0ABR3FZA9</accession>
<dbReference type="InterPro" id="IPR000073">
    <property type="entry name" value="AB_hydrolase_1"/>
</dbReference>
<evidence type="ECO:0000313" key="3">
    <source>
        <dbReference type="EMBL" id="KAL0580889.1"/>
    </source>
</evidence>
<dbReference type="Pfam" id="PF12697">
    <property type="entry name" value="Abhydrolase_6"/>
    <property type="match status" value="1"/>
</dbReference>
<proteinExistence type="predicted"/>
<keyword evidence="1" id="KW-0732">Signal</keyword>
<feature type="chain" id="PRO_5045554708" description="AB hydrolase-1 domain-containing protein" evidence="1">
    <location>
        <begin position="22"/>
        <end position="365"/>
    </location>
</feature>
<dbReference type="Gene3D" id="3.40.50.1820">
    <property type="entry name" value="alpha/beta hydrolase"/>
    <property type="match status" value="1"/>
</dbReference>
<organism evidence="3 4">
    <name type="scientific">Marasmius crinis-equi</name>
    <dbReference type="NCBI Taxonomy" id="585013"/>
    <lineage>
        <taxon>Eukaryota</taxon>
        <taxon>Fungi</taxon>
        <taxon>Dikarya</taxon>
        <taxon>Basidiomycota</taxon>
        <taxon>Agaricomycotina</taxon>
        <taxon>Agaricomycetes</taxon>
        <taxon>Agaricomycetidae</taxon>
        <taxon>Agaricales</taxon>
        <taxon>Marasmiineae</taxon>
        <taxon>Marasmiaceae</taxon>
        <taxon>Marasmius</taxon>
    </lineage>
</organism>
<dbReference type="SUPFAM" id="SSF53474">
    <property type="entry name" value="alpha/beta-Hydrolases"/>
    <property type="match status" value="1"/>
</dbReference>
<dbReference type="InterPro" id="IPR050228">
    <property type="entry name" value="Carboxylesterase_BioH"/>
</dbReference>
<dbReference type="InterPro" id="IPR029058">
    <property type="entry name" value="AB_hydrolase_fold"/>
</dbReference>
<sequence>MVTIYLRAIAILCHLSFFSVGRQLSGTLHRREYFYVGGNYSNDAGVASQQMYVEHLSPADIRQFLPILFVHGGGMSGTNFLNTPDGRPGWADYFLSKGHEIYIVDQPSRGRSPWQHNIDGPQSTFNTTYIESHFTAPARYGLWPLADLHTQWPGEGVTGDPIFDAFYESTMPSLSSRAESAQKFQNAGASLLDNVGPVILLTHSQSGSLGWLLGDARPSLVKAIVAIEPVGPPFVNAVFPPFSEARPYGITEIPLQFSPPITSADGIGRQMVNAIPNATCYEQAMPAKQLPNLATIPVLVVTSESGYHALYDNCTVNFLQQAGISVKHIHLGDVGIHGNGHMMFMEKNSDQIVDEVVNMWIEENV</sequence>
<evidence type="ECO:0000313" key="4">
    <source>
        <dbReference type="Proteomes" id="UP001465976"/>
    </source>
</evidence>
<dbReference type="Proteomes" id="UP001465976">
    <property type="component" value="Unassembled WGS sequence"/>
</dbReference>
<keyword evidence="4" id="KW-1185">Reference proteome</keyword>
<name>A0ABR3FZA9_9AGAR</name>
<dbReference type="EMBL" id="JBAHYK010000020">
    <property type="protein sequence ID" value="KAL0580889.1"/>
    <property type="molecule type" value="Genomic_DNA"/>
</dbReference>